<proteinExistence type="predicted"/>
<accession>A0A8J3IKX7</accession>
<feature type="transmembrane region" description="Helical" evidence="1">
    <location>
        <begin position="33"/>
        <end position="54"/>
    </location>
</feature>
<name>A0A8J3IKX7_9CHLR</name>
<feature type="transmembrane region" description="Helical" evidence="1">
    <location>
        <begin position="61"/>
        <end position="79"/>
    </location>
</feature>
<dbReference type="RefSeq" id="WP_220202945.1">
    <property type="nucleotide sequence ID" value="NZ_BNJK01000001.1"/>
</dbReference>
<feature type="transmembrane region" description="Helical" evidence="1">
    <location>
        <begin position="7"/>
        <end position="27"/>
    </location>
</feature>
<comment type="caution">
    <text evidence="2">The sequence shown here is derived from an EMBL/GenBank/DDBJ whole genome shotgun (WGS) entry which is preliminary data.</text>
</comment>
<protein>
    <submittedName>
        <fullName evidence="2">Uncharacterized protein</fullName>
    </submittedName>
</protein>
<keyword evidence="1" id="KW-0812">Transmembrane</keyword>
<reference evidence="2" key="1">
    <citation type="submission" date="2020-10" db="EMBL/GenBank/DDBJ databases">
        <title>Taxonomic study of unclassified bacteria belonging to the class Ktedonobacteria.</title>
        <authorList>
            <person name="Yabe S."/>
            <person name="Wang C.M."/>
            <person name="Zheng Y."/>
            <person name="Sakai Y."/>
            <person name="Cavaletti L."/>
            <person name="Monciardini P."/>
            <person name="Donadio S."/>
        </authorList>
    </citation>
    <scope>NUCLEOTIDE SEQUENCE</scope>
    <source>
        <strain evidence="2">ID150040</strain>
    </source>
</reference>
<keyword evidence="3" id="KW-1185">Reference proteome</keyword>
<keyword evidence="1" id="KW-0472">Membrane</keyword>
<dbReference type="Proteomes" id="UP000597444">
    <property type="component" value="Unassembled WGS sequence"/>
</dbReference>
<keyword evidence="1" id="KW-1133">Transmembrane helix</keyword>
<dbReference type="AlphaFoldDB" id="A0A8J3IKX7"/>
<dbReference type="EMBL" id="BNJK01000001">
    <property type="protein sequence ID" value="GHO92086.1"/>
    <property type="molecule type" value="Genomic_DNA"/>
</dbReference>
<feature type="transmembrane region" description="Helical" evidence="1">
    <location>
        <begin position="91"/>
        <end position="112"/>
    </location>
</feature>
<evidence type="ECO:0000313" key="2">
    <source>
        <dbReference type="EMBL" id="GHO92086.1"/>
    </source>
</evidence>
<organism evidence="2 3">
    <name type="scientific">Reticulibacter mediterranei</name>
    <dbReference type="NCBI Taxonomy" id="2778369"/>
    <lineage>
        <taxon>Bacteria</taxon>
        <taxon>Bacillati</taxon>
        <taxon>Chloroflexota</taxon>
        <taxon>Ktedonobacteria</taxon>
        <taxon>Ktedonobacterales</taxon>
        <taxon>Reticulibacteraceae</taxon>
        <taxon>Reticulibacter</taxon>
    </lineage>
</organism>
<evidence type="ECO:0000313" key="3">
    <source>
        <dbReference type="Proteomes" id="UP000597444"/>
    </source>
</evidence>
<sequence length="128" mass="13515">MAVRITLMVLRVVVLLALILGLLMWFGVGGALVPVHMLLGILVVLSLWVLGGFAFTIKGGVGIGIGAIVLGLIVLLFGLNQRTILVGDLHWLIQVIHLLLGLSAAGMGEAIAGRYKRLNVATQSAQQQ</sequence>
<evidence type="ECO:0000256" key="1">
    <source>
        <dbReference type="SAM" id="Phobius"/>
    </source>
</evidence>
<gene>
    <name evidence="2" type="ORF">KSF_021340</name>
</gene>